<evidence type="ECO:0000313" key="3">
    <source>
        <dbReference type="Proteomes" id="UP000186104"/>
    </source>
</evidence>
<dbReference type="InterPro" id="IPR013120">
    <property type="entry name" value="FAR_NAD-bd"/>
</dbReference>
<dbReference type="OrthoDB" id="5241256at2"/>
<keyword evidence="3" id="KW-1185">Reference proteome</keyword>
<organism evidence="2 3">
    <name type="scientific">Dietzia timorensis</name>
    <dbReference type="NCBI Taxonomy" id="499555"/>
    <lineage>
        <taxon>Bacteria</taxon>
        <taxon>Bacillati</taxon>
        <taxon>Actinomycetota</taxon>
        <taxon>Actinomycetes</taxon>
        <taxon>Mycobacteriales</taxon>
        <taxon>Dietziaceae</taxon>
        <taxon>Dietzia</taxon>
    </lineage>
</organism>
<reference evidence="2 3" key="1">
    <citation type="submission" date="2016-06" db="EMBL/GenBank/DDBJ databases">
        <title>Complete genome sequence of a saline-alkali tolerant type strain Dietzia timorensis ID05-A0528T.</title>
        <authorList>
            <person name="Wu X."/>
        </authorList>
    </citation>
    <scope>NUCLEOTIDE SEQUENCE [LARGE SCALE GENOMIC DNA]</scope>
    <source>
        <strain evidence="2 3">ID05-A0528</strain>
    </source>
</reference>
<protein>
    <submittedName>
        <fullName evidence="2">Putative fatty acyl-CoA reductase</fullName>
    </submittedName>
</protein>
<evidence type="ECO:0000259" key="1">
    <source>
        <dbReference type="Pfam" id="PF07993"/>
    </source>
</evidence>
<proteinExistence type="predicted"/>
<evidence type="ECO:0000313" key="2">
    <source>
        <dbReference type="EMBL" id="ANI91764.1"/>
    </source>
</evidence>
<dbReference type="RefSeq" id="WP_067477974.1">
    <property type="nucleotide sequence ID" value="NZ_CP015961.1"/>
</dbReference>
<dbReference type="Proteomes" id="UP000186104">
    <property type="component" value="Chromosome"/>
</dbReference>
<dbReference type="EMBL" id="CP015961">
    <property type="protein sequence ID" value="ANI91764.1"/>
    <property type="molecule type" value="Genomic_DNA"/>
</dbReference>
<accession>A0A173LJF5</accession>
<dbReference type="Pfam" id="PF07993">
    <property type="entry name" value="NAD_binding_4"/>
    <property type="match status" value="1"/>
</dbReference>
<dbReference type="STRING" id="499555.BJL86_0971"/>
<name>A0A173LJF5_9ACTN</name>
<gene>
    <name evidence="2" type="ORF">BJL86_0971</name>
</gene>
<dbReference type="AlphaFoldDB" id="A0A173LJF5"/>
<feature type="domain" description="Thioester reductase (TE)" evidence="1">
    <location>
        <begin position="8"/>
        <end position="233"/>
    </location>
</feature>
<dbReference type="SUPFAM" id="SSF51735">
    <property type="entry name" value="NAD(P)-binding Rossmann-fold domains"/>
    <property type="match status" value="1"/>
</dbReference>
<sequence>MSGGAVLVTGAAGLVGAEVCARMARQGRRVLAMVHSTPDIRTVDGPLHAARVRVVSGDVTAAGLGLDPTDSLVRQVDTVVHCAATTNFSEPDEVYRRLNIGGTENAVAFAQRASARLVHVSTAYVCGKLDEQAGPGATFGESELDRGQRFNNGYEASKLEAERIVLDAERGGLPVAIVRPGIVCGHSEDGRITDRRNLYLVLKLITEGKLRTLPGRYGATLALAPVDMVADVIAHVVADGITGRTFHAVGRDALSLRDVSDVISEYPCFDINRFVPPAGFDPGELDRRERAYFDRVARDYTDYFVRTVRFDTTATRELLAAHDAALPASGRELLRAIFDDCLRVGFLADGLRSVDEAVASVAAGDAGGRR</sequence>
<dbReference type="InterPro" id="IPR036291">
    <property type="entry name" value="NAD(P)-bd_dom_sf"/>
</dbReference>
<dbReference type="KEGG" id="dtm:BJL86_0971"/>
<dbReference type="Gene3D" id="3.40.50.720">
    <property type="entry name" value="NAD(P)-binding Rossmann-like Domain"/>
    <property type="match status" value="1"/>
</dbReference>
<dbReference type="PANTHER" id="PTHR43000">
    <property type="entry name" value="DTDP-D-GLUCOSE 4,6-DEHYDRATASE-RELATED"/>
    <property type="match status" value="1"/>
</dbReference>